<dbReference type="EMBL" id="JAAAUY010001428">
    <property type="protein sequence ID" value="KAF9322867.1"/>
    <property type="molecule type" value="Genomic_DNA"/>
</dbReference>
<proteinExistence type="predicted"/>
<protein>
    <submittedName>
        <fullName evidence="4">Dynein regulatory complex subunit 7</fullName>
    </submittedName>
</protein>
<feature type="transmembrane region" description="Helical" evidence="2">
    <location>
        <begin position="357"/>
        <end position="379"/>
    </location>
</feature>
<organism evidence="4 5">
    <name type="scientific">Podila minutissima</name>
    <dbReference type="NCBI Taxonomy" id="64525"/>
    <lineage>
        <taxon>Eukaryota</taxon>
        <taxon>Fungi</taxon>
        <taxon>Fungi incertae sedis</taxon>
        <taxon>Mucoromycota</taxon>
        <taxon>Mortierellomycotina</taxon>
        <taxon>Mortierellomycetes</taxon>
        <taxon>Mortierellales</taxon>
        <taxon>Mortierellaceae</taxon>
        <taxon>Podila</taxon>
    </lineage>
</organism>
<gene>
    <name evidence="4" type="primary">FAP50</name>
    <name evidence="4" type="ORF">BG006_001987</name>
</gene>
<evidence type="ECO:0000256" key="1">
    <source>
        <dbReference type="SAM" id="MobiDB-lite"/>
    </source>
</evidence>
<evidence type="ECO:0000313" key="4">
    <source>
        <dbReference type="EMBL" id="KAF9322867.1"/>
    </source>
</evidence>
<evidence type="ECO:0000256" key="2">
    <source>
        <dbReference type="SAM" id="Phobius"/>
    </source>
</evidence>
<dbReference type="SUPFAM" id="SSF50965">
    <property type="entry name" value="Galactose oxidase, central domain"/>
    <property type="match status" value="1"/>
</dbReference>
<dbReference type="PANTHER" id="PTHR23244">
    <property type="entry name" value="KELCH REPEAT DOMAIN"/>
    <property type="match status" value="1"/>
</dbReference>
<keyword evidence="2" id="KW-0812">Transmembrane</keyword>
<feature type="signal peptide" evidence="3">
    <location>
        <begin position="1"/>
        <end position="26"/>
    </location>
</feature>
<evidence type="ECO:0000256" key="3">
    <source>
        <dbReference type="SAM" id="SignalP"/>
    </source>
</evidence>
<feature type="chain" id="PRO_5040109134" evidence="3">
    <location>
        <begin position="27"/>
        <end position="637"/>
    </location>
</feature>
<keyword evidence="2" id="KW-0472">Membrane</keyword>
<dbReference type="InterPro" id="IPR015915">
    <property type="entry name" value="Kelch-typ_b-propeller"/>
</dbReference>
<feature type="region of interest" description="Disordered" evidence="1">
    <location>
        <begin position="479"/>
        <end position="528"/>
    </location>
</feature>
<dbReference type="Gene3D" id="2.120.10.80">
    <property type="entry name" value="Kelch-type beta propeller"/>
    <property type="match status" value="1"/>
</dbReference>
<feature type="region of interest" description="Disordered" evidence="1">
    <location>
        <begin position="386"/>
        <end position="426"/>
    </location>
</feature>
<keyword evidence="5" id="KW-1185">Reference proteome</keyword>
<feature type="compositionally biased region" description="Basic and acidic residues" evidence="1">
    <location>
        <begin position="501"/>
        <end position="525"/>
    </location>
</feature>
<keyword evidence="3" id="KW-0732">Signal</keyword>
<dbReference type="Proteomes" id="UP000696485">
    <property type="component" value="Unassembled WGS sequence"/>
</dbReference>
<dbReference type="Pfam" id="PF24681">
    <property type="entry name" value="Kelch_KLHDC2_KLHL20_DRC7"/>
    <property type="match status" value="1"/>
</dbReference>
<reference evidence="4" key="1">
    <citation type="journal article" date="2020" name="Fungal Divers.">
        <title>Resolving the Mortierellaceae phylogeny through synthesis of multi-gene phylogenetics and phylogenomics.</title>
        <authorList>
            <person name="Vandepol N."/>
            <person name="Liber J."/>
            <person name="Desiro A."/>
            <person name="Na H."/>
            <person name="Kennedy M."/>
            <person name="Barry K."/>
            <person name="Grigoriev I.V."/>
            <person name="Miller A.N."/>
            <person name="O'Donnell K."/>
            <person name="Stajich J.E."/>
            <person name="Bonito G."/>
        </authorList>
    </citation>
    <scope>NUCLEOTIDE SEQUENCE</scope>
    <source>
        <strain evidence="4">NVP1</strain>
    </source>
</reference>
<keyword evidence="2" id="KW-1133">Transmembrane helix</keyword>
<dbReference type="InterPro" id="IPR011043">
    <property type="entry name" value="Gal_Oxase/kelch_b-propeller"/>
</dbReference>
<accession>A0A9P5S9K3</accession>
<name>A0A9P5S9K3_9FUNG</name>
<feature type="compositionally biased region" description="Polar residues" evidence="1">
    <location>
        <begin position="405"/>
        <end position="426"/>
    </location>
</feature>
<evidence type="ECO:0000313" key="5">
    <source>
        <dbReference type="Proteomes" id="UP000696485"/>
    </source>
</evidence>
<sequence length="637" mass="70418">MAAGSNSFLTTLLIFTLLSNTLFANAQSYIPESTRGSVSAFIDGKAMYVHGGYNNLNDTISQSFSLDLSTSWDVATPAYKKLPDGVKSGYNPGALLNDSTTLFILADNSYYYYNVHNGQLTGFNPGSSNTVNATNSGNQAATNPKTGRVYVPYGYYGYFDSRFSLLRFDPDAKKIDSVKQPAEFLTLDKHSISWSERLDAMLMFAGVYPKTGQMTNSLYRYNYADGSWTLLPTTGDVPSPRYGACFTPVAGGRSMVVFGGDTAENVTLRDIYVLDVTTWKWTRGHDAPLEDARAGAACAVSNDMFVAFAGYVRNPYFNNNPRLLVVYSLSTNSWVDKFTYTPLPNGSGSGSGSRSNLGAIIGGAAAGCVVLLGIIIYMVRRRRKSKDTKPAHDAVKPSPPFLSNPKPTTQTTITHLNPSTHQQPSYVPVQTASSMPVVFTPQPPTLLQHSVALSPVSIPATNYHQQLPQTTYQIPIVYPQNAPYPQQPNHQQQHQQPALIEQRHEQQQEHRQQEELDKQRVKEAQLEQDIQNAHQAEERMSRLHVLKDQRQVSVGSPVYDERYSPGGPQVAVPNPVAPPVKDEDELYVRPPSTAVTWGEGRNPHAVQPHMNLQYTMPVEREAHVYDRTVAGNPQQRD</sequence>
<dbReference type="AlphaFoldDB" id="A0A9P5S9K3"/>
<feature type="compositionally biased region" description="Low complexity" evidence="1">
    <location>
        <begin position="479"/>
        <end position="498"/>
    </location>
</feature>
<comment type="caution">
    <text evidence="4">The sequence shown here is derived from an EMBL/GenBank/DDBJ whole genome shotgun (WGS) entry which is preliminary data.</text>
</comment>